<protein>
    <submittedName>
        <fullName evidence="2">NADP-dependent oxidoreductase</fullName>
    </submittedName>
</protein>
<gene>
    <name evidence="2" type="ORF">FRX94_10010</name>
</gene>
<proteinExistence type="predicted"/>
<dbReference type="Proteomes" id="UP000320791">
    <property type="component" value="Unassembled WGS sequence"/>
</dbReference>
<dbReference type="InterPro" id="IPR013154">
    <property type="entry name" value="ADH-like_N"/>
</dbReference>
<dbReference type="GO" id="GO:0016491">
    <property type="term" value="F:oxidoreductase activity"/>
    <property type="evidence" value="ECO:0007669"/>
    <property type="project" value="InterPro"/>
</dbReference>
<name>A0A5C5UA78_9CORY</name>
<organism evidence="2 3">
    <name type="scientific">Corynebacterium canis</name>
    <dbReference type="NCBI Taxonomy" id="679663"/>
    <lineage>
        <taxon>Bacteria</taxon>
        <taxon>Bacillati</taxon>
        <taxon>Actinomycetota</taxon>
        <taxon>Actinomycetes</taxon>
        <taxon>Mycobacteriales</taxon>
        <taxon>Corynebacteriaceae</taxon>
        <taxon>Corynebacterium</taxon>
    </lineage>
</organism>
<reference evidence="2 3" key="1">
    <citation type="submission" date="2019-08" db="EMBL/GenBank/DDBJ databases">
        <authorList>
            <person name="Lei W."/>
        </authorList>
    </citation>
    <scope>NUCLEOTIDE SEQUENCE [LARGE SCALE GENOMIC DNA]</scope>
    <source>
        <strain evidence="2 3">CCUG 58627</strain>
    </source>
</reference>
<dbReference type="OrthoDB" id="9805883at2"/>
<dbReference type="InterPro" id="IPR011032">
    <property type="entry name" value="GroES-like_sf"/>
</dbReference>
<dbReference type="Gene3D" id="3.40.50.720">
    <property type="entry name" value="NAD(P)-binding Rossmann-like Domain"/>
    <property type="match status" value="1"/>
</dbReference>
<dbReference type="RefSeq" id="WP_146325147.1">
    <property type="nucleotide sequence ID" value="NZ_BAABLR010000068.1"/>
</dbReference>
<dbReference type="SUPFAM" id="SSF51735">
    <property type="entry name" value="NAD(P)-binding Rossmann-fold domains"/>
    <property type="match status" value="1"/>
</dbReference>
<evidence type="ECO:0000313" key="2">
    <source>
        <dbReference type="EMBL" id="TWT23064.1"/>
    </source>
</evidence>
<feature type="domain" description="Enoyl reductase (ER)" evidence="1">
    <location>
        <begin position="14"/>
        <end position="311"/>
    </location>
</feature>
<evidence type="ECO:0000313" key="3">
    <source>
        <dbReference type="Proteomes" id="UP000320791"/>
    </source>
</evidence>
<dbReference type="Pfam" id="PF13602">
    <property type="entry name" value="ADH_zinc_N_2"/>
    <property type="match status" value="1"/>
</dbReference>
<dbReference type="SMART" id="SM00829">
    <property type="entry name" value="PKS_ER"/>
    <property type="match status" value="1"/>
</dbReference>
<dbReference type="EMBL" id="VOHM01000023">
    <property type="protein sequence ID" value="TWT23064.1"/>
    <property type="molecule type" value="Genomic_DNA"/>
</dbReference>
<comment type="caution">
    <text evidence="2">The sequence shown here is derived from an EMBL/GenBank/DDBJ whole genome shotgun (WGS) entry which is preliminary data.</text>
</comment>
<dbReference type="Pfam" id="PF08240">
    <property type="entry name" value="ADH_N"/>
    <property type="match status" value="1"/>
</dbReference>
<dbReference type="InterPro" id="IPR050700">
    <property type="entry name" value="YIM1/Zinc_Alcohol_DH_Fams"/>
</dbReference>
<dbReference type="AlphaFoldDB" id="A0A5C5UA78"/>
<dbReference type="SUPFAM" id="SSF50129">
    <property type="entry name" value="GroES-like"/>
    <property type="match status" value="1"/>
</dbReference>
<sequence>MVETMRQVQLHNWGSPDALTIAEATVPEPTPGKLLIKTSSIGINPVDWKTRAGNGIAGLLPKSRPIVLGWNVAGTVVTTGPDATGFSVGDEVYGLIGFPELGSAYAEYVCVRATDVAHAPATMPIEDAGAVPLVALTAWQALHDIAKVKKGDRVLIHAGAGGVGHVAIQLAAHAGAKVYATASPRNHAILSDLGAIPLDYTEDNYGLDLPAFDVVLDTIGGQTFNHSLDLVAPSGIIVSVPDPSNLHEAHARGIRAEWVFVHPDCHQLRKITELIDASNLRINIDRRYTLDEIAAAHAYGEEGHVRGKLVVTL</sequence>
<evidence type="ECO:0000259" key="1">
    <source>
        <dbReference type="SMART" id="SM00829"/>
    </source>
</evidence>
<dbReference type="InterPro" id="IPR020843">
    <property type="entry name" value="ER"/>
</dbReference>
<dbReference type="PANTHER" id="PTHR11695:SF294">
    <property type="entry name" value="RETICULON-4-INTERACTING PROTEIN 1, MITOCHONDRIAL"/>
    <property type="match status" value="1"/>
</dbReference>
<dbReference type="InterPro" id="IPR036291">
    <property type="entry name" value="NAD(P)-bd_dom_sf"/>
</dbReference>
<dbReference type="Gene3D" id="3.90.180.10">
    <property type="entry name" value="Medium-chain alcohol dehydrogenases, catalytic domain"/>
    <property type="match status" value="1"/>
</dbReference>
<accession>A0A5C5UA78</accession>
<dbReference type="CDD" id="cd05289">
    <property type="entry name" value="MDR_like_2"/>
    <property type="match status" value="1"/>
</dbReference>
<keyword evidence="3" id="KW-1185">Reference proteome</keyword>
<dbReference type="PANTHER" id="PTHR11695">
    <property type="entry name" value="ALCOHOL DEHYDROGENASE RELATED"/>
    <property type="match status" value="1"/>
</dbReference>